<comment type="caution">
    <text evidence="1">The sequence shown here is derived from an EMBL/GenBank/DDBJ whole genome shotgun (WGS) entry which is preliminary data.</text>
</comment>
<evidence type="ECO:0000313" key="2">
    <source>
        <dbReference type="Proteomes" id="UP001642484"/>
    </source>
</evidence>
<feature type="non-terminal residue" evidence="1">
    <location>
        <position position="1"/>
    </location>
</feature>
<dbReference type="EMBL" id="CAXAMN010022191">
    <property type="protein sequence ID" value="CAK9067236.1"/>
    <property type="molecule type" value="Genomic_DNA"/>
</dbReference>
<name>A0ABP0NUS3_9DINO</name>
<dbReference type="Proteomes" id="UP001642484">
    <property type="component" value="Unassembled WGS sequence"/>
</dbReference>
<organism evidence="1 2">
    <name type="scientific">Durusdinium trenchii</name>
    <dbReference type="NCBI Taxonomy" id="1381693"/>
    <lineage>
        <taxon>Eukaryota</taxon>
        <taxon>Sar</taxon>
        <taxon>Alveolata</taxon>
        <taxon>Dinophyceae</taxon>
        <taxon>Suessiales</taxon>
        <taxon>Symbiodiniaceae</taxon>
        <taxon>Durusdinium</taxon>
    </lineage>
</organism>
<accession>A0ABP0NUS3</accession>
<gene>
    <name evidence="1" type="ORF">CCMP2556_LOCUS33038</name>
</gene>
<proteinExistence type="predicted"/>
<reference evidence="1 2" key="1">
    <citation type="submission" date="2024-02" db="EMBL/GenBank/DDBJ databases">
        <authorList>
            <person name="Chen Y."/>
            <person name="Shah S."/>
            <person name="Dougan E. K."/>
            <person name="Thang M."/>
            <person name="Chan C."/>
        </authorList>
    </citation>
    <scope>NUCLEOTIDE SEQUENCE [LARGE SCALE GENOMIC DNA]</scope>
</reference>
<evidence type="ECO:0000313" key="1">
    <source>
        <dbReference type="EMBL" id="CAK9067236.1"/>
    </source>
</evidence>
<keyword evidence="2" id="KW-1185">Reference proteome</keyword>
<protein>
    <submittedName>
        <fullName evidence="1">Uncharacterized protein</fullName>
    </submittedName>
</protein>
<sequence>EYAELGSLNTEGAKYLRPYMLSARPDLGLRGYVEPVDSSAYFVESFRADRGVEKLVIAAVPTEMLASPITEFRVKDFCPDEDGLLAPMSLFHVKGWSRSMAAIACMLHGYTMPEAFTAPFSAVDSITWL</sequence>